<dbReference type="InterPro" id="IPR029058">
    <property type="entry name" value="AB_hydrolase_fold"/>
</dbReference>
<evidence type="ECO:0000313" key="10">
    <source>
        <dbReference type="Proteomes" id="UP001331761"/>
    </source>
</evidence>
<keyword evidence="4" id="KW-0472">Membrane</keyword>
<keyword evidence="10" id="KW-1185">Reference proteome</keyword>
<dbReference type="EMBL" id="WIXE01024271">
    <property type="protein sequence ID" value="KAK5965755.1"/>
    <property type="molecule type" value="Genomic_DNA"/>
</dbReference>
<dbReference type="InterPro" id="IPR008547">
    <property type="entry name" value="DUF829_TMEM53"/>
</dbReference>
<gene>
    <name evidence="9" type="ORF">GCK32_001685</name>
</gene>
<evidence type="ECO:0000256" key="7">
    <source>
        <dbReference type="SAM" id="Coils"/>
    </source>
</evidence>
<comment type="subcellular location">
    <subcellularLocation>
        <location evidence="6">Nucleus outer membrane</location>
        <topology evidence="6">Single-pass membrane protein</topology>
    </subcellularLocation>
</comment>
<dbReference type="PANTHER" id="PTHR12265">
    <property type="entry name" value="TRANSMEMBRANE PROTEIN 53"/>
    <property type="match status" value="1"/>
</dbReference>
<sequence length="990" mass="110708">MEDQHTEGQPATGEPKADEGPLTGRNNPLPESTITQYLVTREKLIRKIKKLEQREVSLKGEDEKAEKFIIDNENKIKRALINIEKRLHENGLLLDEDEELQAYYSDIPLAKIAVSETGNELLNQKLTHILSERIRTKESTTTLSFEEINDVMKEVRAVQGESSNIPDPEHEGAAFLDLLEYVALVVARAHQNFISRQFLDRLDLFVPEPERAQCSTLPELSAEMKQYLSNVGKSVPDEIFHMEMQAAGRWEKEHPDESAPGDEIDVCLESGSDDDEEEEVEDEIEDEESQCGHSSPLSGNRLLVTCQEGGLDNTAEANAADIDLSQHDPDKGGKLGALEYTAQNMNGEEVYKSGVDSSSDRVGGECVVKNGHDTVPSPPSGIPPSSEHSDVECVAVLEKGSVCGEEAIPSKRQRLAKQNSSTSITPPKVVDQMLARNYCSFLGGVQQTRLFFSRHVYEPRLIVRYPQGPDKNDLPVDPLKPVILLIGWAGAEHEHLAKYSNIYTEQGYRTVSFIAPCYHYTTPNARFGFYLSPVFRGIDAKPGNFESFKHSPLICHIFSMNGVRSLISLWKWTEAERMTHLRQRIKGIIFDSAPARTTAGPDSHAVVVSTPPMEGLTWVSNDTRQKVNMMAFNFRKAFSMRTLRKAVSALVESASRSINFPMSSEKTTILLLGWAAARDEHLSKYSEVYEKEGNIEQAVQGTTECGNMVQNFEDESTEVRTRTSEELLASGLSGQIEEAIVAIRDIGPKIRADLEGARIAAKYRAIIEQAVRDIVAEIQELQDKQARNRRNSCDELSDDPMEDDSTSSRTESGSNADWSTLRAALETAALHYSCPVVFDASSPGSFLALADAMARSSLRNASLVTRIQFLLWKVYFAMGIGMFIAEQFARSKMGFNLSDMSPYHFMRDHPSIPQNLLFIYSDRDTICPPRTICDFHNYMSDTGRNVDVVRLTDSEHVEHLKKYPVAYVTAIRRFLSSLEEQRRCGVKSSL</sequence>
<keyword evidence="3" id="KW-1133">Transmembrane helix</keyword>
<evidence type="ECO:0000256" key="3">
    <source>
        <dbReference type="ARBA" id="ARBA00022989"/>
    </source>
</evidence>
<comment type="caution">
    <text evidence="9">The sequence shown here is derived from an EMBL/GenBank/DDBJ whole genome shotgun (WGS) entry which is preliminary data.</text>
</comment>
<evidence type="ECO:0000313" key="9">
    <source>
        <dbReference type="EMBL" id="KAK5965755.1"/>
    </source>
</evidence>
<dbReference type="Pfam" id="PF05705">
    <property type="entry name" value="DUF829"/>
    <property type="match status" value="2"/>
</dbReference>
<accession>A0AAN8FAZ6</accession>
<evidence type="ECO:0000256" key="6">
    <source>
        <dbReference type="ARBA" id="ARBA00034303"/>
    </source>
</evidence>
<dbReference type="Proteomes" id="UP001331761">
    <property type="component" value="Unassembled WGS sequence"/>
</dbReference>
<feature type="region of interest" description="Disordered" evidence="8">
    <location>
        <begin position="250"/>
        <end position="297"/>
    </location>
</feature>
<feature type="compositionally biased region" description="Acidic residues" evidence="8">
    <location>
        <begin position="795"/>
        <end position="805"/>
    </location>
</feature>
<name>A0AAN8FAZ6_TRICO</name>
<keyword evidence="7" id="KW-0175">Coiled coil</keyword>
<evidence type="ECO:0000256" key="1">
    <source>
        <dbReference type="ARBA" id="ARBA00007387"/>
    </source>
</evidence>
<feature type="coiled-coil region" evidence="7">
    <location>
        <begin position="34"/>
        <end position="61"/>
    </location>
</feature>
<dbReference type="GO" id="GO:0005640">
    <property type="term" value="C:nuclear outer membrane"/>
    <property type="evidence" value="ECO:0007669"/>
    <property type="project" value="UniProtKB-SubCell"/>
</dbReference>
<keyword evidence="5" id="KW-0539">Nucleus</keyword>
<feature type="compositionally biased region" description="Polar residues" evidence="8">
    <location>
        <begin position="24"/>
        <end position="33"/>
    </location>
</feature>
<evidence type="ECO:0000256" key="2">
    <source>
        <dbReference type="ARBA" id="ARBA00022692"/>
    </source>
</evidence>
<dbReference type="AlphaFoldDB" id="A0AAN8FAZ6"/>
<evidence type="ECO:0000256" key="5">
    <source>
        <dbReference type="ARBA" id="ARBA00023242"/>
    </source>
</evidence>
<feature type="region of interest" description="Disordered" evidence="8">
    <location>
        <begin position="786"/>
        <end position="814"/>
    </location>
</feature>
<feature type="compositionally biased region" description="Acidic residues" evidence="8">
    <location>
        <begin position="259"/>
        <end position="289"/>
    </location>
</feature>
<evidence type="ECO:0000256" key="8">
    <source>
        <dbReference type="SAM" id="MobiDB-lite"/>
    </source>
</evidence>
<proteinExistence type="inferred from homology"/>
<organism evidence="9 10">
    <name type="scientific">Trichostrongylus colubriformis</name>
    <name type="common">Black scour worm</name>
    <dbReference type="NCBI Taxonomy" id="6319"/>
    <lineage>
        <taxon>Eukaryota</taxon>
        <taxon>Metazoa</taxon>
        <taxon>Ecdysozoa</taxon>
        <taxon>Nematoda</taxon>
        <taxon>Chromadorea</taxon>
        <taxon>Rhabditida</taxon>
        <taxon>Rhabditina</taxon>
        <taxon>Rhabditomorpha</taxon>
        <taxon>Strongyloidea</taxon>
        <taxon>Trichostrongylidae</taxon>
        <taxon>Trichostrongylus</taxon>
    </lineage>
</organism>
<dbReference type="SUPFAM" id="SSF53474">
    <property type="entry name" value="alpha/beta-Hydrolases"/>
    <property type="match status" value="1"/>
</dbReference>
<evidence type="ECO:0000256" key="4">
    <source>
        <dbReference type="ARBA" id="ARBA00023136"/>
    </source>
</evidence>
<comment type="similarity">
    <text evidence="1">Belongs to the TMEM53 family.</text>
</comment>
<feature type="region of interest" description="Disordered" evidence="8">
    <location>
        <begin position="1"/>
        <end position="33"/>
    </location>
</feature>
<dbReference type="Gene3D" id="3.40.50.1820">
    <property type="entry name" value="alpha/beta hydrolase"/>
    <property type="match status" value="1"/>
</dbReference>
<keyword evidence="2" id="KW-0812">Transmembrane</keyword>
<dbReference type="PANTHER" id="PTHR12265:SF30">
    <property type="entry name" value="TRANSMEMBRANE PROTEIN 53"/>
    <property type="match status" value="1"/>
</dbReference>
<reference evidence="9 10" key="1">
    <citation type="submission" date="2019-10" db="EMBL/GenBank/DDBJ databases">
        <title>Assembly and Annotation for the nematode Trichostrongylus colubriformis.</title>
        <authorList>
            <person name="Martin J."/>
        </authorList>
    </citation>
    <scope>NUCLEOTIDE SEQUENCE [LARGE SCALE GENOMIC DNA]</scope>
    <source>
        <strain evidence="9">G859</strain>
        <tissue evidence="9">Whole worm</tissue>
    </source>
</reference>
<protein>
    <submittedName>
        <fullName evidence="9">Uncharacterized protein</fullName>
    </submittedName>
</protein>